<dbReference type="InterPro" id="IPR001753">
    <property type="entry name" value="Enoyl-CoA_hydra/iso"/>
</dbReference>
<dbReference type="GO" id="GO:0003824">
    <property type="term" value="F:catalytic activity"/>
    <property type="evidence" value="ECO:0007669"/>
    <property type="project" value="UniProtKB-ARBA"/>
</dbReference>
<evidence type="ECO:0000313" key="1">
    <source>
        <dbReference type="EMBL" id="BCO37126.1"/>
    </source>
</evidence>
<dbReference type="AlphaFoldDB" id="A0A2G8B2C1"/>
<evidence type="ECO:0000313" key="2">
    <source>
        <dbReference type="Proteomes" id="UP000595446"/>
    </source>
</evidence>
<name>A0A2G8B2C1_9MYCO</name>
<proteinExistence type="predicted"/>
<dbReference type="Gene3D" id="3.30.300.220">
    <property type="match status" value="1"/>
</dbReference>
<dbReference type="EMBL" id="AP024237">
    <property type="protein sequence ID" value="BCO37126.1"/>
    <property type="molecule type" value="Genomic_DNA"/>
</dbReference>
<keyword evidence="2" id="KW-1185">Reference proteome</keyword>
<dbReference type="CDD" id="cd06558">
    <property type="entry name" value="crotonase-like"/>
    <property type="match status" value="1"/>
</dbReference>
<dbReference type="OrthoDB" id="370015at2"/>
<dbReference type="Proteomes" id="UP000595446">
    <property type="component" value="Chromosome"/>
</dbReference>
<reference evidence="1 2" key="1">
    <citation type="submission" date="2020-12" db="EMBL/GenBank/DDBJ databases">
        <title>Complete genome sequence of Mycobacterium heckeshornense JCM 15655T, closely related to a pathogenic non-tuberculous mycobacterial species Mycobacterium xenopi.</title>
        <authorList>
            <person name="Yoshida M."/>
            <person name="Fukano H."/>
            <person name="Asakura T."/>
            <person name="Suzuki M."/>
            <person name="Hoshino Y."/>
        </authorList>
    </citation>
    <scope>NUCLEOTIDE SEQUENCE [LARGE SCALE GENOMIC DNA]</scope>
    <source>
        <strain evidence="1 2">JCM 15655</strain>
    </source>
</reference>
<organism evidence="1 2">
    <name type="scientific">Mycobacterium heckeshornense</name>
    <dbReference type="NCBI Taxonomy" id="110505"/>
    <lineage>
        <taxon>Bacteria</taxon>
        <taxon>Bacillati</taxon>
        <taxon>Actinomycetota</taxon>
        <taxon>Actinomycetes</taxon>
        <taxon>Mycobacteriales</taxon>
        <taxon>Mycobacteriaceae</taxon>
        <taxon>Mycobacterium</taxon>
    </lineage>
</organism>
<gene>
    <name evidence="1" type="ORF">MHEC_35590</name>
</gene>
<sequence length="93" mass="10119">MPVLLRADGPVARLTLNRPQKRNALSLELMEELILRLQRLGEDPHVRVIVIAAVGPAFSGFEPADRGAWQGSCTPRSTSTNTGPTTSQGPSWR</sequence>
<accession>A0A2G8B2C1</accession>
<dbReference type="SUPFAM" id="SSF52096">
    <property type="entry name" value="ClpP/crotonase"/>
    <property type="match status" value="1"/>
</dbReference>
<dbReference type="InterPro" id="IPR029045">
    <property type="entry name" value="ClpP/crotonase-like_dom_sf"/>
</dbReference>
<dbReference type="Pfam" id="PF00378">
    <property type="entry name" value="ECH_1"/>
    <property type="match status" value="1"/>
</dbReference>
<protein>
    <submittedName>
        <fullName evidence="1">Uncharacterized protein</fullName>
    </submittedName>
</protein>